<evidence type="ECO:0000256" key="3">
    <source>
        <dbReference type="ARBA" id="ARBA00023163"/>
    </source>
</evidence>
<accession>A0A7K0DI36</accession>
<sequence length="271" mass="29416">MPITPARNTAVTAGRPARNGRCLPSGTMRTAGHGGHDVRRLRDILRAAVRGGSYPRGLLPSEATLMAAHGASRATVRAALALLRTEGLIERTQGVGTHAVVAPVETSLPEAHGVITPAHDSLFNQRMRPRELDRSVLPAPDTVARRLRIAPGTPCLRLEYVALHQDEPIAIATNYVLFPEADKLRDTPFVSDWYRLLADSGVALSDSEFVFDCEPADATLAAVLGIREGTPLMALEQLIYDLDGRPFDLAFIHTRGERFRFVSRGTSPTLS</sequence>
<dbReference type="PANTHER" id="PTHR44846">
    <property type="entry name" value="MANNOSYL-D-GLYCERATE TRANSPORT/METABOLISM SYSTEM REPRESSOR MNGR-RELATED"/>
    <property type="match status" value="1"/>
</dbReference>
<dbReference type="PANTHER" id="PTHR44846:SF1">
    <property type="entry name" value="MANNOSYL-D-GLYCERATE TRANSPORT_METABOLISM SYSTEM REPRESSOR MNGR-RELATED"/>
    <property type="match status" value="1"/>
</dbReference>
<reference evidence="6 7" key="1">
    <citation type="submission" date="2019-10" db="EMBL/GenBank/DDBJ databases">
        <title>Nocardia macrotermitis sp. nov. and Nocardia aurantia sp. nov., isolated from the gut of fungus growing-termite Macrotermes natalensis.</title>
        <authorList>
            <person name="Benndorf R."/>
            <person name="Schwitalla J."/>
            <person name="Martin K."/>
            <person name="De Beer W."/>
            <person name="Kaster A.-K."/>
            <person name="Vollmers J."/>
            <person name="Poulsen M."/>
            <person name="Beemelmanns C."/>
        </authorList>
    </citation>
    <scope>NUCLEOTIDE SEQUENCE [LARGE SCALE GENOMIC DNA]</scope>
    <source>
        <strain evidence="6 7">RB56</strain>
    </source>
</reference>
<dbReference type="GO" id="GO:0003700">
    <property type="term" value="F:DNA-binding transcription factor activity"/>
    <property type="evidence" value="ECO:0007669"/>
    <property type="project" value="InterPro"/>
</dbReference>
<proteinExistence type="predicted"/>
<evidence type="ECO:0000313" key="7">
    <source>
        <dbReference type="Proteomes" id="UP000431401"/>
    </source>
</evidence>
<dbReference type="CDD" id="cd07377">
    <property type="entry name" value="WHTH_GntR"/>
    <property type="match status" value="1"/>
</dbReference>
<dbReference type="InterPro" id="IPR036388">
    <property type="entry name" value="WH-like_DNA-bd_sf"/>
</dbReference>
<name>A0A7K0DI36_9NOCA</name>
<dbReference type="Gene3D" id="3.40.1410.10">
    <property type="entry name" value="Chorismate lyase-like"/>
    <property type="match status" value="1"/>
</dbReference>
<keyword evidence="7" id="KW-1185">Reference proteome</keyword>
<dbReference type="Gene3D" id="1.10.10.10">
    <property type="entry name" value="Winged helix-like DNA-binding domain superfamily/Winged helix DNA-binding domain"/>
    <property type="match status" value="1"/>
</dbReference>
<dbReference type="SUPFAM" id="SSF46785">
    <property type="entry name" value="Winged helix' DNA-binding domain"/>
    <property type="match status" value="1"/>
</dbReference>
<dbReference type="InterPro" id="IPR011663">
    <property type="entry name" value="UTRA"/>
</dbReference>
<dbReference type="Proteomes" id="UP000431401">
    <property type="component" value="Unassembled WGS sequence"/>
</dbReference>
<gene>
    <name evidence="6" type="ORF">NRB56_08440</name>
</gene>
<evidence type="ECO:0000256" key="2">
    <source>
        <dbReference type="ARBA" id="ARBA00023125"/>
    </source>
</evidence>
<feature type="compositionally biased region" description="Polar residues" evidence="4">
    <location>
        <begin position="1"/>
        <end position="11"/>
    </location>
</feature>
<dbReference type="GO" id="GO:0045892">
    <property type="term" value="P:negative regulation of DNA-templated transcription"/>
    <property type="evidence" value="ECO:0007669"/>
    <property type="project" value="TreeGrafter"/>
</dbReference>
<evidence type="ECO:0000313" key="6">
    <source>
        <dbReference type="EMBL" id="MQY25288.1"/>
    </source>
</evidence>
<dbReference type="SUPFAM" id="SSF64288">
    <property type="entry name" value="Chorismate lyase-like"/>
    <property type="match status" value="1"/>
</dbReference>
<comment type="caution">
    <text evidence="6">The sequence shown here is derived from an EMBL/GenBank/DDBJ whole genome shotgun (WGS) entry which is preliminary data.</text>
</comment>
<keyword evidence="1" id="KW-0805">Transcription regulation</keyword>
<keyword evidence="2" id="KW-0238">DNA-binding</keyword>
<dbReference type="InterPro" id="IPR050679">
    <property type="entry name" value="Bact_HTH_transcr_reg"/>
</dbReference>
<dbReference type="InterPro" id="IPR000524">
    <property type="entry name" value="Tscrpt_reg_HTH_GntR"/>
</dbReference>
<dbReference type="Pfam" id="PF00392">
    <property type="entry name" value="GntR"/>
    <property type="match status" value="1"/>
</dbReference>
<evidence type="ECO:0000256" key="1">
    <source>
        <dbReference type="ARBA" id="ARBA00023015"/>
    </source>
</evidence>
<keyword evidence="3" id="KW-0804">Transcription</keyword>
<dbReference type="PRINTS" id="PR00035">
    <property type="entry name" value="HTHGNTR"/>
</dbReference>
<dbReference type="InterPro" id="IPR036390">
    <property type="entry name" value="WH_DNA-bd_sf"/>
</dbReference>
<evidence type="ECO:0000256" key="4">
    <source>
        <dbReference type="SAM" id="MobiDB-lite"/>
    </source>
</evidence>
<dbReference type="SMART" id="SM00866">
    <property type="entry name" value="UTRA"/>
    <property type="match status" value="1"/>
</dbReference>
<feature type="domain" description="HTH gntR-type" evidence="5">
    <location>
        <begin position="34"/>
        <end position="102"/>
    </location>
</feature>
<evidence type="ECO:0000259" key="5">
    <source>
        <dbReference type="PROSITE" id="PS50949"/>
    </source>
</evidence>
<dbReference type="GO" id="GO:0003677">
    <property type="term" value="F:DNA binding"/>
    <property type="evidence" value="ECO:0007669"/>
    <property type="project" value="UniProtKB-KW"/>
</dbReference>
<dbReference type="AlphaFoldDB" id="A0A7K0DI36"/>
<dbReference type="PROSITE" id="PS50949">
    <property type="entry name" value="HTH_GNTR"/>
    <property type="match status" value="1"/>
</dbReference>
<dbReference type="EMBL" id="WEGI01000002">
    <property type="protein sequence ID" value="MQY25288.1"/>
    <property type="molecule type" value="Genomic_DNA"/>
</dbReference>
<protein>
    <recommendedName>
        <fullName evidence="5">HTH gntR-type domain-containing protein</fullName>
    </recommendedName>
</protein>
<dbReference type="Pfam" id="PF07702">
    <property type="entry name" value="UTRA"/>
    <property type="match status" value="1"/>
</dbReference>
<dbReference type="InterPro" id="IPR028978">
    <property type="entry name" value="Chorismate_lyase_/UTRA_dom_sf"/>
</dbReference>
<organism evidence="6 7">
    <name type="scientific">Nocardia aurantia</name>
    <dbReference type="NCBI Taxonomy" id="2585199"/>
    <lineage>
        <taxon>Bacteria</taxon>
        <taxon>Bacillati</taxon>
        <taxon>Actinomycetota</taxon>
        <taxon>Actinomycetes</taxon>
        <taxon>Mycobacteriales</taxon>
        <taxon>Nocardiaceae</taxon>
        <taxon>Nocardia</taxon>
    </lineage>
</organism>
<dbReference type="SMART" id="SM00345">
    <property type="entry name" value="HTH_GNTR"/>
    <property type="match status" value="1"/>
</dbReference>
<feature type="region of interest" description="Disordered" evidence="4">
    <location>
        <begin position="1"/>
        <end position="35"/>
    </location>
</feature>